<comment type="subunit">
    <text evidence="2">Homodimer.</text>
</comment>
<keyword evidence="5" id="KW-0521">NADP</keyword>
<dbReference type="HAMAP" id="MF_01576">
    <property type="entry name" value="THF_DHG_CYH"/>
    <property type="match status" value="1"/>
</dbReference>
<sequence length="297" mass="30752">MTTVLMTGRVNGMTAQVLDGELVATGIKERLAGRVQALIAKGITPGLGTVLVGDDGPSANYVSMKHKDCEALGITSHHAHLPASATQDDVLEVVARFNNDAAVDAYLMQYPFPKHLDFEAALLAVDPAKDVDGLHPVNLGHLVQGVDGPLPCTPAGIQALLAHFEVPIEGRHIVIVGRGLTIGRPLANLFTLKRPNANAAVTVVHTGVADLGAYTRQADIIVAAAGSPGLITAEMVKPGAAVVAAGVSFEGKKLVSDVADEVAEVAGWLSPRIGGVGPMTRAMLLVNTVEAAERRAS</sequence>
<keyword evidence="3" id="KW-0554">One-carbon metabolism</keyword>
<dbReference type="CDD" id="cd01080">
    <property type="entry name" value="NAD_bind_m-THF_DH_Cyclohyd"/>
    <property type="match status" value="1"/>
</dbReference>
<keyword evidence="7" id="KW-0511">Multifunctional enzyme</keyword>
<keyword evidence="6" id="KW-0560">Oxidoreductase</keyword>
<dbReference type="Pfam" id="PF02882">
    <property type="entry name" value="THF_DHG_CYH_C"/>
    <property type="match status" value="1"/>
</dbReference>
<dbReference type="Pfam" id="PF00763">
    <property type="entry name" value="THF_DHG_CYH"/>
    <property type="match status" value="1"/>
</dbReference>
<dbReference type="FunFam" id="3.40.50.10860:FF:000005">
    <property type="entry name" value="C-1-tetrahydrofolate synthase, cytoplasmic, putative"/>
    <property type="match status" value="1"/>
</dbReference>
<reference evidence="10" key="1">
    <citation type="submission" date="2020-05" db="EMBL/GenBank/DDBJ databases">
        <authorList>
            <person name="Chiriac C."/>
            <person name="Salcher M."/>
            <person name="Ghai R."/>
            <person name="Kavagutti S V."/>
        </authorList>
    </citation>
    <scope>NUCLEOTIDE SEQUENCE</scope>
</reference>
<dbReference type="Gene3D" id="3.40.50.720">
    <property type="entry name" value="NAD(P)-binding Rossmann-like Domain"/>
    <property type="match status" value="1"/>
</dbReference>
<gene>
    <name evidence="10" type="ORF">UFOPK3733_01012</name>
</gene>
<dbReference type="InterPro" id="IPR020630">
    <property type="entry name" value="THF_DH/CycHdrlase_cat_dom"/>
</dbReference>
<dbReference type="InterPro" id="IPR036291">
    <property type="entry name" value="NAD(P)-bd_dom_sf"/>
</dbReference>
<evidence type="ECO:0000256" key="7">
    <source>
        <dbReference type="ARBA" id="ARBA00023268"/>
    </source>
</evidence>
<dbReference type="InterPro" id="IPR020631">
    <property type="entry name" value="THF_DH/CycHdrlase_NAD-bd_dom"/>
</dbReference>
<evidence type="ECO:0000256" key="1">
    <source>
        <dbReference type="ARBA" id="ARBA00004777"/>
    </source>
</evidence>
<evidence type="ECO:0000256" key="3">
    <source>
        <dbReference type="ARBA" id="ARBA00022563"/>
    </source>
</evidence>
<dbReference type="PANTHER" id="PTHR48099:SF5">
    <property type="entry name" value="C-1-TETRAHYDROFOLATE SYNTHASE, CYTOPLASMIC"/>
    <property type="match status" value="1"/>
</dbReference>
<dbReference type="GO" id="GO:0035999">
    <property type="term" value="P:tetrahydrofolate interconversion"/>
    <property type="evidence" value="ECO:0007669"/>
    <property type="project" value="TreeGrafter"/>
</dbReference>
<dbReference type="GO" id="GO:0004477">
    <property type="term" value="F:methenyltetrahydrofolate cyclohydrolase activity"/>
    <property type="evidence" value="ECO:0007669"/>
    <property type="project" value="TreeGrafter"/>
</dbReference>
<dbReference type="AlphaFoldDB" id="A0A6J7J0L4"/>
<evidence type="ECO:0000256" key="5">
    <source>
        <dbReference type="ARBA" id="ARBA00022857"/>
    </source>
</evidence>
<proteinExistence type="inferred from homology"/>
<protein>
    <submittedName>
        <fullName evidence="10">Unannotated protein</fullName>
    </submittedName>
</protein>
<feature type="domain" description="Tetrahydrofolate dehydrogenase/cyclohydrolase catalytic" evidence="8">
    <location>
        <begin position="18"/>
        <end position="132"/>
    </location>
</feature>
<organism evidence="10">
    <name type="scientific">freshwater metagenome</name>
    <dbReference type="NCBI Taxonomy" id="449393"/>
    <lineage>
        <taxon>unclassified sequences</taxon>
        <taxon>metagenomes</taxon>
        <taxon>ecological metagenomes</taxon>
    </lineage>
</organism>
<evidence type="ECO:0000259" key="9">
    <source>
        <dbReference type="Pfam" id="PF02882"/>
    </source>
</evidence>
<evidence type="ECO:0000313" key="10">
    <source>
        <dbReference type="EMBL" id="CAB4936639.1"/>
    </source>
</evidence>
<dbReference type="Gene3D" id="3.40.50.10860">
    <property type="entry name" value="Leucine Dehydrogenase, chain A, domain 1"/>
    <property type="match status" value="1"/>
</dbReference>
<dbReference type="InterPro" id="IPR000672">
    <property type="entry name" value="THF_DH/CycHdrlase"/>
</dbReference>
<keyword evidence="4" id="KW-0378">Hydrolase</keyword>
<evidence type="ECO:0000256" key="2">
    <source>
        <dbReference type="ARBA" id="ARBA00011738"/>
    </source>
</evidence>
<dbReference type="GO" id="GO:0004488">
    <property type="term" value="F:methylenetetrahydrofolate dehydrogenase (NADP+) activity"/>
    <property type="evidence" value="ECO:0007669"/>
    <property type="project" value="InterPro"/>
</dbReference>
<dbReference type="GO" id="GO:0005829">
    <property type="term" value="C:cytosol"/>
    <property type="evidence" value="ECO:0007669"/>
    <property type="project" value="TreeGrafter"/>
</dbReference>
<dbReference type="EMBL" id="CAFBNC010000042">
    <property type="protein sequence ID" value="CAB4936639.1"/>
    <property type="molecule type" value="Genomic_DNA"/>
</dbReference>
<evidence type="ECO:0000256" key="6">
    <source>
        <dbReference type="ARBA" id="ARBA00023002"/>
    </source>
</evidence>
<evidence type="ECO:0000256" key="4">
    <source>
        <dbReference type="ARBA" id="ARBA00022801"/>
    </source>
</evidence>
<accession>A0A6J7J0L4</accession>
<dbReference type="SUPFAM" id="SSF51735">
    <property type="entry name" value="NAD(P)-binding Rossmann-fold domains"/>
    <property type="match status" value="1"/>
</dbReference>
<dbReference type="PRINTS" id="PR00085">
    <property type="entry name" value="THFDHDRGNASE"/>
</dbReference>
<dbReference type="SUPFAM" id="SSF53223">
    <property type="entry name" value="Aminoacid dehydrogenase-like, N-terminal domain"/>
    <property type="match status" value="1"/>
</dbReference>
<feature type="domain" description="Tetrahydrofolate dehydrogenase/cyclohydrolase NAD(P)-binding" evidence="9">
    <location>
        <begin position="151"/>
        <end position="295"/>
    </location>
</feature>
<evidence type="ECO:0000259" key="8">
    <source>
        <dbReference type="Pfam" id="PF00763"/>
    </source>
</evidence>
<comment type="pathway">
    <text evidence="1">One-carbon metabolism; tetrahydrofolate interconversion.</text>
</comment>
<name>A0A6J7J0L4_9ZZZZ</name>
<dbReference type="InterPro" id="IPR046346">
    <property type="entry name" value="Aminoacid_DH-like_N_sf"/>
</dbReference>
<dbReference type="PANTHER" id="PTHR48099">
    <property type="entry name" value="C-1-TETRAHYDROFOLATE SYNTHASE, CYTOPLASMIC-RELATED"/>
    <property type="match status" value="1"/>
</dbReference>